<keyword evidence="5 9" id="KW-0863">Zinc-finger</keyword>
<keyword evidence="8" id="KW-0804">Transcription</keyword>
<organism evidence="11 12">
    <name type="scientific">Daphnia pulex</name>
    <name type="common">Water flea</name>
    <dbReference type="NCBI Taxonomy" id="6669"/>
    <lineage>
        <taxon>Eukaryota</taxon>
        <taxon>Metazoa</taxon>
        <taxon>Ecdysozoa</taxon>
        <taxon>Arthropoda</taxon>
        <taxon>Crustacea</taxon>
        <taxon>Branchiopoda</taxon>
        <taxon>Diplostraca</taxon>
        <taxon>Cladocera</taxon>
        <taxon>Anomopoda</taxon>
        <taxon>Daphniidae</taxon>
        <taxon>Daphnia</taxon>
    </lineage>
</organism>
<dbReference type="InterPro" id="IPR001841">
    <property type="entry name" value="Znf_RING"/>
</dbReference>
<proteinExistence type="predicted"/>
<dbReference type="FunFam" id="3.30.40.10:FF:001449">
    <property type="entry name" value="Uncharacterized protein"/>
    <property type="match status" value="1"/>
</dbReference>
<dbReference type="HOGENOM" id="CLU_1311237_0_0_1"/>
<dbReference type="Proteomes" id="UP000000305">
    <property type="component" value="Unassembled WGS sequence"/>
</dbReference>
<dbReference type="Pfam" id="PF13639">
    <property type="entry name" value="zf-RING_2"/>
    <property type="match status" value="1"/>
</dbReference>
<dbReference type="EC" id="2.3.2.27" evidence="2"/>
<keyword evidence="6" id="KW-0862">Zinc</keyword>
<dbReference type="InterPro" id="IPR013083">
    <property type="entry name" value="Znf_RING/FYVE/PHD"/>
</dbReference>
<reference evidence="11 12" key="1">
    <citation type="journal article" date="2011" name="Science">
        <title>The ecoresponsive genome of Daphnia pulex.</title>
        <authorList>
            <person name="Colbourne J.K."/>
            <person name="Pfrender M.E."/>
            <person name="Gilbert D."/>
            <person name="Thomas W.K."/>
            <person name="Tucker A."/>
            <person name="Oakley T.H."/>
            <person name="Tokishita S."/>
            <person name="Aerts A."/>
            <person name="Arnold G.J."/>
            <person name="Basu M.K."/>
            <person name="Bauer D.J."/>
            <person name="Caceres C.E."/>
            <person name="Carmel L."/>
            <person name="Casola C."/>
            <person name="Choi J.H."/>
            <person name="Detter J.C."/>
            <person name="Dong Q."/>
            <person name="Dusheyko S."/>
            <person name="Eads B.D."/>
            <person name="Frohlich T."/>
            <person name="Geiler-Samerotte K.A."/>
            <person name="Gerlach D."/>
            <person name="Hatcher P."/>
            <person name="Jogdeo S."/>
            <person name="Krijgsveld J."/>
            <person name="Kriventseva E.V."/>
            <person name="Kultz D."/>
            <person name="Laforsch C."/>
            <person name="Lindquist E."/>
            <person name="Lopez J."/>
            <person name="Manak J.R."/>
            <person name="Muller J."/>
            <person name="Pangilinan J."/>
            <person name="Patwardhan R.P."/>
            <person name="Pitluck S."/>
            <person name="Pritham E.J."/>
            <person name="Rechtsteiner A."/>
            <person name="Rho M."/>
            <person name="Rogozin I.B."/>
            <person name="Sakarya O."/>
            <person name="Salamov A."/>
            <person name="Schaack S."/>
            <person name="Shapiro H."/>
            <person name="Shiga Y."/>
            <person name="Skalitzky C."/>
            <person name="Smith Z."/>
            <person name="Souvorov A."/>
            <person name="Sung W."/>
            <person name="Tang Z."/>
            <person name="Tsuchiya D."/>
            <person name="Tu H."/>
            <person name="Vos H."/>
            <person name="Wang M."/>
            <person name="Wolf Y.I."/>
            <person name="Yamagata H."/>
            <person name="Yamada T."/>
            <person name="Ye Y."/>
            <person name="Shaw J.R."/>
            <person name="Andrews J."/>
            <person name="Crease T.J."/>
            <person name="Tang H."/>
            <person name="Lucas S.M."/>
            <person name="Robertson H.M."/>
            <person name="Bork P."/>
            <person name="Koonin E.V."/>
            <person name="Zdobnov E.M."/>
            <person name="Grigoriev I.V."/>
            <person name="Lynch M."/>
            <person name="Boore J.L."/>
        </authorList>
    </citation>
    <scope>NUCLEOTIDE SEQUENCE [LARGE SCALE GENOMIC DNA]</scope>
</reference>
<dbReference type="GO" id="GO:0008270">
    <property type="term" value="F:zinc ion binding"/>
    <property type="evidence" value="ECO:0007669"/>
    <property type="project" value="UniProtKB-KW"/>
</dbReference>
<keyword evidence="12" id="KW-1185">Reference proteome</keyword>
<keyword evidence="3" id="KW-0808">Transferase</keyword>
<evidence type="ECO:0000256" key="5">
    <source>
        <dbReference type="ARBA" id="ARBA00022771"/>
    </source>
</evidence>
<evidence type="ECO:0000313" key="11">
    <source>
        <dbReference type="EMBL" id="EFX68197.1"/>
    </source>
</evidence>
<evidence type="ECO:0000256" key="9">
    <source>
        <dbReference type="PROSITE-ProRule" id="PRU00175"/>
    </source>
</evidence>
<evidence type="ECO:0000256" key="2">
    <source>
        <dbReference type="ARBA" id="ARBA00012483"/>
    </source>
</evidence>
<dbReference type="OrthoDB" id="9049620at2759"/>
<dbReference type="AlphaFoldDB" id="E9HJ87"/>
<evidence type="ECO:0000259" key="10">
    <source>
        <dbReference type="PROSITE" id="PS50089"/>
    </source>
</evidence>
<dbReference type="PhylomeDB" id="E9HJ87"/>
<dbReference type="KEGG" id="dpx:DAPPUDRAFT_114784"/>
<protein>
    <recommendedName>
        <fullName evidence="2">RING-type E3 ubiquitin transferase</fullName>
        <ecNumber evidence="2">2.3.2.27</ecNumber>
    </recommendedName>
</protein>
<name>E9HJ87_DAPPU</name>
<dbReference type="EMBL" id="GL732660">
    <property type="protein sequence ID" value="EFX68197.1"/>
    <property type="molecule type" value="Genomic_DNA"/>
</dbReference>
<dbReference type="GO" id="GO:0061630">
    <property type="term" value="F:ubiquitin protein ligase activity"/>
    <property type="evidence" value="ECO:0007669"/>
    <property type="project" value="UniProtKB-EC"/>
</dbReference>
<sequence length="210" mass="23703">MANNDTSITATGFSQAPNYDDGQCAICLGPHADKSQLQCGHFFCYHCLTEWCKVKLECPTCKRPFTCILHNIGSTDGQQIHTPDPSLLGLLASHHMRTFALTLSDPEFRRGLTRPDIIRQVDDFRHVLNDAQVIEAFDDPAFRTQLNDPEFGRTFDDPEVNRLLGIPEFRCAMYEMAGEVLDDEQFLSILSSPNSRRFFLADWSLVLNGS</sequence>
<evidence type="ECO:0000256" key="7">
    <source>
        <dbReference type="ARBA" id="ARBA00023015"/>
    </source>
</evidence>
<evidence type="ECO:0000256" key="1">
    <source>
        <dbReference type="ARBA" id="ARBA00000900"/>
    </source>
</evidence>
<evidence type="ECO:0000313" key="12">
    <source>
        <dbReference type="Proteomes" id="UP000000305"/>
    </source>
</evidence>
<feature type="domain" description="RING-type" evidence="10">
    <location>
        <begin position="24"/>
        <end position="62"/>
    </location>
</feature>
<dbReference type="SUPFAM" id="SSF57850">
    <property type="entry name" value="RING/U-box"/>
    <property type="match status" value="1"/>
</dbReference>
<gene>
    <name evidence="11" type="ORF">DAPPUDRAFT_114784</name>
</gene>
<dbReference type="Gene3D" id="3.30.40.10">
    <property type="entry name" value="Zinc/RING finger domain, C3HC4 (zinc finger)"/>
    <property type="match status" value="1"/>
</dbReference>
<dbReference type="eggNOG" id="KOG4430">
    <property type="taxonomic scope" value="Eukaryota"/>
</dbReference>
<dbReference type="PROSITE" id="PS50089">
    <property type="entry name" value="ZF_RING_2"/>
    <property type="match status" value="1"/>
</dbReference>
<evidence type="ECO:0000256" key="6">
    <source>
        <dbReference type="ARBA" id="ARBA00022833"/>
    </source>
</evidence>
<keyword evidence="4" id="KW-0479">Metal-binding</keyword>
<dbReference type="PANTHER" id="PTHR46077">
    <property type="entry name" value="E3 UBIQUITIN-PROTEIN LIGASE TOPORS"/>
    <property type="match status" value="1"/>
</dbReference>
<evidence type="ECO:0000256" key="3">
    <source>
        <dbReference type="ARBA" id="ARBA00022679"/>
    </source>
</evidence>
<comment type="catalytic activity">
    <reaction evidence="1">
        <text>S-ubiquitinyl-[E2 ubiquitin-conjugating enzyme]-L-cysteine + [acceptor protein]-L-lysine = [E2 ubiquitin-conjugating enzyme]-L-cysteine + N(6)-ubiquitinyl-[acceptor protein]-L-lysine.</text>
        <dbReference type="EC" id="2.3.2.27"/>
    </reaction>
</comment>
<dbReference type="InterPro" id="IPR017907">
    <property type="entry name" value="Znf_RING_CS"/>
</dbReference>
<keyword evidence="7" id="KW-0805">Transcription regulation</keyword>
<dbReference type="InParanoid" id="E9HJ87"/>
<evidence type="ECO:0000256" key="8">
    <source>
        <dbReference type="ARBA" id="ARBA00023163"/>
    </source>
</evidence>
<dbReference type="SMART" id="SM00184">
    <property type="entry name" value="RING"/>
    <property type="match status" value="1"/>
</dbReference>
<dbReference type="PANTHER" id="PTHR46077:SF1">
    <property type="entry name" value="TOP1 BINDING ARGININE_SERINE RICH PROTEIN, E3 UBIQUITIN LIGASE"/>
    <property type="match status" value="1"/>
</dbReference>
<evidence type="ECO:0000256" key="4">
    <source>
        <dbReference type="ARBA" id="ARBA00022723"/>
    </source>
</evidence>
<accession>E9HJ87</accession>
<dbReference type="PROSITE" id="PS00518">
    <property type="entry name" value="ZF_RING_1"/>
    <property type="match status" value="1"/>
</dbReference>